<comment type="caution">
    <text evidence="1">The sequence shown here is derived from an EMBL/GenBank/DDBJ whole genome shotgun (WGS) entry which is preliminary data.</text>
</comment>
<name>A0ABU4TL83_9PSEU</name>
<evidence type="ECO:0000313" key="1">
    <source>
        <dbReference type="EMBL" id="MDX8049040.1"/>
    </source>
</evidence>
<evidence type="ECO:0008006" key="3">
    <source>
        <dbReference type="Google" id="ProtNLM"/>
    </source>
</evidence>
<dbReference type="RefSeq" id="WP_319983118.1">
    <property type="nucleotide sequence ID" value="NZ_JAXAVV010000002.1"/>
</dbReference>
<organism evidence="1 2">
    <name type="scientific">Lentzea kristufekii</name>
    <dbReference type="NCBI Taxonomy" id="3095430"/>
    <lineage>
        <taxon>Bacteria</taxon>
        <taxon>Bacillati</taxon>
        <taxon>Actinomycetota</taxon>
        <taxon>Actinomycetes</taxon>
        <taxon>Pseudonocardiales</taxon>
        <taxon>Pseudonocardiaceae</taxon>
        <taxon>Lentzea</taxon>
    </lineage>
</organism>
<evidence type="ECO:0000313" key="2">
    <source>
        <dbReference type="Proteomes" id="UP001271792"/>
    </source>
</evidence>
<dbReference type="Proteomes" id="UP001271792">
    <property type="component" value="Unassembled WGS sequence"/>
</dbReference>
<accession>A0ABU4TL83</accession>
<sequence length="291" mass="31784">MNGELAVAPRDGGVRTDLGEAAGWPEYAAELRGVLAAVIAASSVEVLLIDALALGERLPEELAWLRNGVAVTPVQAVDLFVEMLGRGTSPFFRLLGADVLRIEQSWNAVVFLPMTQEVYDALDDLSDEHLEIQWRRSEPDLLMVEAPVEVVADEGFWTAVRAAAQSGTTLLQERWAFGVCGSRWFLVTPENVEEVISEVQPRSLVRVAADPDLRVRLMDRSFTAFTAPLKPGELACHEVPGGVEDEDEVAEVTGAGFDLFLAGAALDELYAVVPDADGVVRRQWEDPKQFL</sequence>
<reference evidence="1 2" key="1">
    <citation type="submission" date="2023-11" db="EMBL/GenBank/DDBJ databases">
        <title>Lentzea sokolovensis, sp. nov., Lentzea kristufkii, sp. nov., and Lentzea miocenensis, sp. nov., rare actinobacteria from Sokolov Coal Basin, Miocene lacustrine sediment, Czech Republic.</title>
        <authorList>
            <person name="Lara A."/>
            <person name="Kotroba L."/>
            <person name="Nouioui I."/>
            <person name="Neumann-Schaal M."/>
            <person name="Mast Y."/>
            <person name="Chronakova A."/>
        </authorList>
    </citation>
    <scope>NUCLEOTIDE SEQUENCE [LARGE SCALE GENOMIC DNA]</scope>
    <source>
        <strain evidence="1 2">BCCO 10_0798</strain>
    </source>
</reference>
<dbReference type="EMBL" id="JAXAVV010000002">
    <property type="protein sequence ID" value="MDX8049040.1"/>
    <property type="molecule type" value="Genomic_DNA"/>
</dbReference>
<gene>
    <name evidence="1" type="ORF">SK571_06585</name>
</gene>
<keyword evidence="2" id="KW-1185">Reference proteome</keyword>
<proteinExistence type="predicted"/>
<protein>
    <recommendedName>
        <fullName evidence="3">SseB protein N-terminal domain-containing protein</fullName>
    </recommendedName>
</protein>